<evidence type="ECO:0008006" key="5">
    <source>
        <dbReference type="Google" id="ProtNLM"/>
    </source>
</evidence>
<accession>A0ABN1MU13</accession>
<comment type="caution">
    <text evidence="3">The sequence shown here is derived from an EMBL/GenBank/DDBJ whole genome shotgun (WGS) entry which is preliminary data.</text>
</comment>
<organism evidence="3 4">
    <name type="scientific">Wandonia haliotis</name>
    <dbReference type="NCBI Taxonomy" id="574963"/>
    <lineage>
        <taxon>Bacteria</taxon>
        <taxon>Pseudomonadati</taxon>
        <taxon>Bacteroidota</taxon>
        <taxon>Flavobacteriia</taxon>
        <taxon>Flavobacteriales</taxon>
        <taxon>Crocinitomicaceae</taxon>
        <taxon>Wandonia</taxon>
    </lineage>
</organism>
<evidence type="ECO:0000313" key="3">
    <source>
        <dbReference type="EMBL" id="GAA0876847.1"/>
    </source>
</evidence>
<name>A0ABN1MU13_9FLAO</name>
<keyword evidence="2" id="KW-1133">Transmembrane helix</keyword>
<dbReference type="EMBL" id="BAAAFH010000022">
    <property type="protein sequence ID" value="GAA0876847.1"/>
    <property type="molecule type" value="Genomic_DNA"/>
</dbReference>
<feature type="region of interest" description="Disordered" evidence="1">
    <location>
        <begin position="1"/>
        <end position="26"/>
    </location>
</feature>
<evidence type="ECO:0000313" key="4">
    <source>
        <dbReference type="Proteomes" id="UP001501126"/>
    </source>
</evidence>
<proteinExistence type="predicted"/>
<feature type="compositionally biased region" description="Basic and acidic residues" evidence="1">
    <location>
        <begin position="1"/>
        <end position="20"/>
    </location>
</feature>
<dbReference type="Pfam" id="PF19579">
    <property type="entry name" value="FtsL_2"/>
    <property type="match status" value="1"/>
</dbReference>
<dbReference type="RefSeq" id="WP_343790531.1">
    <property type="nucleotide sequence ID" value="NZ_BAAAFH010000022.1"/>
</dbReference>
<keyword evidence="4" id="KW-1185">Reference proteome</keyword>
<evidence type="ECO:0000256" key="2">
    <source>
        <dbReference type="SAM" id="Phobius"/>
    </source>
</evidence>
<dbReference type="Proteomes" id="UP001501126">
    <property type="component" value="Unassembled WGS sequence"/>
</dbReference>
<sequence length="132" mass="15087">MSNKYVDKEQQEAEKPDNAKPGKKMKGSKTVSQILSGDFLTREFVIENLGFIFYVMLLLLLLITKGYYVKQVSDNVIKTEAELDEIVSDYVELKARFQEETARGKLLEKLEGTGLIESIDPPKVIRVKEEKE</sequence>
<dbReference type="InterPro" id="IPR045755">
    <property type="entry name" value="FtsL-like"/>
</dbReference>
<feature type="transmembrane region" description="Helical" evidence="2">
    <location>
        <begin position="49"/>
        <end position="68"/>
    </location>
</feature>
<evidence type="ECO:0000256" key="1">
    <source>
        <dbReference type="SAM" id="MobiDB-lite"/>
    </source>
</evidence>
<keyword evidence="2" id="KW-0812">Transmembrane</keyword>
<keyword evidence="2" id="KW-0472">Membrane</keyword>
<protein>
    <recommendedName>
        <fullName evidence="5">Cell division protein FtsL</fullName>
    </recommendedName>
</protein>
<reference evidence="3 4" key="1">
    <citation type="journal article" date="2019" name="Int. J. Syst. Evol. Microbiol.">
        <title>The Global Catalogue of Microorganisms (GCM) 10K type strain sequencing project: providing services to taxonomists for standard genome sequencing and annotation.</title>
        <authorList>
            <consortium name="The Broad Institute Genomics Platform"/>
            <consortium name="The Broad Institute Genome Sequencing Center for Infectious Disease"/>
            <person name="Wu L."/>
            <person name="Ma J."/>
        </authorList>
    </citation>
    <scope>NUCLEOTIDE SEQUENCE [LARGE SCALE GENOMIC DNA]</scope>
    <source>
        <strain evidence="3 4">JCM 16083</strain>
    </source>
</reference>
<gene>
    <name evidence="3" type="ORF">GCM10009118_32570</name>
</gene>